<sequence length="91" mass="9777">MKVTGLRCISTIGLGTITVMTAVRVTVRLMVVFSTLTFAYTFVNITRKRMETTVATGAWGPMPIIVAITKFLRICALGIAITSVALIRGGI</sequence>
<feature type="transmembrane region" description="Helical" evidence="1">
    <location>
        <begin position="12"/>
        <end position="42"/>
    </location>
</feature>
<accession>A0AAD7QRZ5</accession>
<evidence type="ECO:0000313" key="2">
    <source>
        <dbReference type="EMBL" id="KAJ8100355.1"/>
    </source>
</evidence>
<evidence type="ECO:0000256" key="1">
    <source>
        <dbReference type="SAM" id="Phobius"/>
    </source>
</evidence>
<keyword evidence="3" id="KW-1185">Reference proteome</keyword>
<dbReference type="AlphaFoldDB" id="A0AAD7QRZ5"/>
<proteinExistence type="predicted"/>
<dbReference type="EMBL" id="JARPMG010000005">
    <property type="protein sequence ID" value="KAJ8100355.1"/>
    <property type="molecule type" value="Genomic_DNA"/>
</dbReference>
<reference evidence="2" key="1">
    <citation type="submission" date="2023-03" db="EMBL/GenBank/DDBJ databases">
        <title>Near-Complete genome sequence of Lipomyces tetrasporous NRRL Y-64009, an oleaginous yeast capable of growing on lignocellulosic hydrolysates.</title>
        <authorList>
            <consortium name="Lawrence Berkeley National Laboratory"/>
            <person name="Jagtap S.S."/>
            <person name="Liu J.-J."/>
            <person name="Walukiewicz H.E."/>
            <person name="Pangilinan J."/>
            <person name="Lipzen A."/>
            <person name="Ahrendt S."/>
            <person name="Koriabine M."/>
            <person name="Cobaugh K."/>
            <person name="Salamov A."/>
            <person name="Yoshinaga Y."/>
            <person name="Ng V."/>
            <person name="Daum C."/>
            <person name="Grigoriev I.V."/>
            <person name="Slininger P.J."/>
            <person name="Dien B.S."/>
            <person name="Jin Y.-S."/>
            <person name="Rao C.V."/>
        </authorList>
    </citation>
    <scope>NUCLEOTIDE SEQUENCE</scope>
    <source>
        <strain evidence="2">NRRL Y-64009</strain>
    </source>
</reference>
<dbReference type="RefSeq" id="XP_056043805.1">
    <property type="nucleotide sequence ID" value="XM_056187527.1"/>
</dbReference>
<dbReference type="GeneID" id="80882693"/>
<keyword evidence="1" id="KW-1133">Transmembrane helix</keyword>
<comment type="caution">
    <text evidence="2">The sequence shown here is derived from an EMBL/GenBank/DDBJ whole genome shotgun (WGS) entry which is preliminary data.</text>
</comment>
<organism evidence="2 3">
    <name type="scientific">Lipomyces tetrasporus</name>
    <dbReference type="NCBI Taxonomy" id="54092"/>
    <lineage>
        <taxon>Eukaryota</taxon>
        <taxon>Fungi</taxon>
        <taxon>Dikarya</taxon>
        <taxon>Ascomycota</taxon>
        <taxon>Saccharomycotina</taxon>
        <taxon>Lipomycetes</taxon>
        <taxon>Lipomycetales</taxon>
        <taxon>Lipomycetaceae</taxon>
        <taxon>Lipomyces</taxon>
    </lineage>
</organism>
<protein>
    <submittedName>
        <fullName evidence="2">Uncharacterized protein</fullName>
    </submittedName>
</protein>
<evidence type="ECO:0000313" key="3">
    <source>
        <dbReference type="Proteomes" id="UP001217417"/>
    </source>
</evidence>
<gene>
    <name evidence="2" type="ORF">POJ06DRAFT_252435</name>
</gene>
<dbReference type="Proteomes" id="UP001217417">
    <property type="component" value="Unassembled WGS sequence"/>
</dbReference>
<feature type="transmembrane region" description="Helical" evidence="1">
    <location>
        <begin position="62"/>
        <end position="87"/>
    </location>
</feature>
<keyword evidence="1" id="KW-0812">Transmembrane</keyword>
<name>A0AAD7QRZ5_9ASCO</name>
<keyword evidence="1" id="KW-0472">Membrane</keyword>